<evidence type="ECO:0000256" key="3">
    <source>
        <dbReference type="ARBA" id="ARBA00022598"/>
    </source>
</evidence>
<protein>
    <recommendedName>
        <fullName evidence="2">tetrahydrofolate synthase</fullName>
        <ecNumber evidence="2">6.3.2.17</ecNumber>
    </recommendedName>
    <alternativeName>
        <fullName evidence="8">Tetrahydrofolylpolyglutamate synthase</fullName>
    </alternativeName>
</protein>
<evidence type="ECO:0000256" key="1">
    <source>
        <dbReference type="ARBA" id="ARBA00008276"/>
    </source>
</evidence>
<keyword evidence="14" id="KW-1185">Reference proteome</keyword>
<evidence type="ECO:0000256" key="10">
    <source>
        <dbReference type="PIRNR" id="PIRNR001563"/>
    </source>
</evidence>
<dbReference type="Gene3D" id="3.40.1190.10">
    <property type="entry name" value="Mur-like, catalytic domain"/>
    <property type="match status" value="1"/>
</dbReference>
<name>A0ABW2EHK4_9BACI</name>
<reference evidence="14" key="1">
    <citation type="journal article" date="2019" name="Int. J. Syst. Evol. Microbiol.">
        <title>The Global Catalogue of Microorganisms (GCM) 10K type strain sequencing project: providing services to taxonomists for standard genome sequencing and annotation.</title>
        <authorList>
            <consortium name="The Broad Institute Genomics Platform"/>
            <consortium name="The Broad Institute Genome Sequencing Center for Infectious Disease"/>
            <person name="Wu L."/>
            <person name="Ma J."/>
        </authorList>
    </citation>
    <scope>NUCLEOTIDE SEQUENCE [LARGE SCALE GENOMIC DNA]</scope>
    <source>
        <strain evidence="14">CGMCC 4.1621</strain>
    </source>
</reference>
<dbReference type="Gene3D" id="3.90.190.20">
    <property type="entry name" value="Mur ligase, C-terminal domain"/>
    <property type="match status" value="1"/>
</dbReference>
<dbReference type="PIRSF" id="PIRSF001563">
    <property type="entry name" value="Folylpolyglu_synth"/>
    <property type="match status" value="1"/>
</dbReference>
<dbReference type="EC" id="6.3.2.17" evidence="2"/>
<dbReference type="InterPro" id="IPR036565">
    <property type="entry name" value="Mur-like_cat_sf"/>
</dbReference>
<dbReference type="PROSITE" id="PS01012">
    <property type="entry name" value="FOLYLPOLYGLU_SYNT_2"/>
    <property type="match status" value="1"/>
</dbReference>
<feature type="domain" description="Mur ligase central" evidence="12">
    <location>
        <begin position="63"/>
        <end position="289"/>
    </location>
</feature>
<evidence type="ECO:0000256" key="6">
    <source>
        <dbReference type="ARBA" id="ARBA00022840"/>
    </source>
</evidence>
<proteinExistence type="inferred from homology"/>
<dbReference type="Pfam" id="PF02875">
    <property type="entry name" value="Mur_ligase_C"/>
    <property type="match status" value="1"/>
</dbReference>
<dbReference type="EMBL" id="JBHSZV010000014">
    <property type="protein sequence ID" value="MFC7061633.1"/>
    <property type="molecule type" value="Genomic_DNA"/>
</dbReference>
<evidence type="ECO:0000256" key="9">
    <source>
        <dbReference type="ARBA" id="ARBA00047493"/>
    </source>
</evidence>
<evidence type="ECO:0000259" key="12">
    <source>
        <dbReference type="Pfam" id="PF08245"/>
    </source>
</evidence>
<evidence type="ECO:0000313" key="13">
    <source>
        <dbReference type="EMBL" id="MFC7061633.1"/>
    </source>
</evidence>
<organism evidence="13 14">
    <name type="scientific">Halobacillus seohaensis</name>
    <dbReference type="NCBI Taxonomy" id="447421"/>
    <lineage>
        <taxon>Bacteria</taxon>
        <taxon>Bacillati</taxon>
        <taxon>Bacillota</taxon>
        <taxon>Bacilli</taxon>
        <taxon>Bacillales</taxon>
        <taxon>Bacillaceae</taxon>
        <taxon>Halobacillus</taxon>
    </lineage>
</organism>
<evidence type="ECO:0000259" key="11">
    <source>
        <dbReference type="Pfam" id="PF02875"/>
    </source>
</evidence>
<dbReference type="SUPFAM" id="SSF53623">
    <property type="entry name" value="MurD-like peptide ligases, catalytic domain"/>
    <property type="match status" value="1"/>
</dbReference>
<dbReference type="InterPro" id="IPR036615">
    <property type="entry name" value="Mur_ligase_C_dom_sf"/>
</dbReference>
<evidence type="ECO:0000256" key="2">
    <source>
        <dbReference type="ARBA" id="ARBA00013025"/>
    </source>
</evidence>
<keyword evidence="7" id="KW-0460">Magnesium</keyword>
<dbReference type="InterPro" id="IPR004101">
    <property type="entry name" value="Mur_ligase_C"/>
</dbReference>
<keyword evidence="5 10" id="KW-0547">Nucleotide-binding</keyword>
<evidence type="ECO:0000256" key="4">
    <source>
        <dbReference type="ARBA" id="ARBA00022723"/>
    </source>
</evidence>
<evidence type="ECO:0000256" key="5">
    <source>
        <dbReference type="ARBA" id="ARBA00022741"/>
    </source>
</evidence>
<comment type="caution">
    <text evidence="13">The sequence shown here is derived from an EMBL/GenBank/DDBJ whole genome shotgun (WGS) entry which is preliminary data.</text>
</comment>
<evidence type="ECO:0000313" key="14">
    <source>
        <dbReference type="Proteomes" id="UP001596410"/>
    </source>
</evidence>
<feature type="domain" description="Mur ligase C-terminal" evidence="11">
    <location>
        <begin position="317"/>
        <end position="433"/>
    </location>
</feature>
<dbReference type="PANTHER" id="PTHR11136:SF0">
    <property type="entry name" value="DIHYDROFOLATE SYNTHETASE-RELATED"/>
    <property type="match status" value="1"/>
</dbReference>
<accession>A0ABW2EHK4</accession>
<comment type="catalytic activity">
    <reaction evidence="9">
        <text>(6S)-5,6,7,8-tetrahydrofolyl-(gamma-L-Glu)(n) + L-glutamate + ATP = (6S)-5,6,7,8-tetrahydrofolyl-(gamma-L-Glu)(n+1) + ADP + phosphate + H(+)</text>
        <dbReference type="Rhea" id="RHEA:10580"/>
        <dbReference type="Rhea" id="RHEA-COMP:14738"/>
        <dbReference type="Rhea" id="RHEA-COMP:14740"/>
        <dbReference type="ChEBI" id="CHEBI:15378"/>
        <dbReference type="ChEBI" id="CHEBI:29985"/>
        <dbReference type="ChEBI" id="CHEBI:30616"/>
        <dbReference type="ChEBI" id="CHEBI:43474"/>
        <dbReference type="ChEBI" id="CHEBI:141005"/>
        <dbReference type="ChEBI" id="CHEBI:456216"/>
        <dbReference type="EC" id="6.3.2.17"/>
    </reaction>
</comment>
<comment type="similarity">
    <text evidence="1 10">Belongs to the folylpolyglutamate synthase family.</text>
</comment>
<dbReference type="RefSeq" id="WP_390217010.1">
    <property type="nucleotide sequence ID" value="NZ_JBHSZV010000014.1"/>
</dbReference>
<keyword evidence="3 10" id="KW-0436">Ligase</keyword>
<evidence type="ECO:0000256" key="8">
    <source>
        <dbReference type="ARBA" id="ARBA00030592"/>
    </source>
</evidence>
<keyword evidence="6 10" id="KW-0067">ATP-binding</keyword>
<dbReference type="Pfam" id="PF08245">
    <property type="entry name" value="Mur_ligase_M"/>
    <property type="match status" value="1"/>
</dbReference>
<gene>
    <name evidence="13" type="ORF">ACFQIC_07145</name>
</gene>
<sequence>MNTLLFYNGLTIYEARDELMNYEDAIKWIHSREKFKIKPGLKRMEWMMDRLSNPETKLNSIHIAGTNGKGSTVSFLRSLLQTQGYSVGTFTSPYIIRFNERMSINGEAISDYELADLVGIVKPLAEKLAKTEWGEPTEFEVITVMSIIHFSNKNVDFAIFETGIGGRYDSTNVIQPLASVITNIGKDHMAMLGDTYEDIASEKAGIIKKDTPIFTCVKQKEAMDVIEEEAKRKNAPLYRADFDFSTTYLRTSEKGEEFEFQMGNYCSPRLLSQMKGTHQVANASLAIATIEHLRRSGFLIQKSFYSEAIEKTTWPARFETVQSRPRVILDGAHNEEGTLALLDTIKRYFPGKSIYLLYAAVEGKPVTKMLHTLQPLVKEAWFTQFTFPKALLAKDLYGLSMIQPSYYESDYKQALLEISKKMTEEDVLVISGSLYFISDIRKFFE</sequence>
<dbReference type="SUPFAM" id="SSF53244">
    <property type="entry name" value="MurD-like peptide ligases, peptide-binding domain"/>
    <property type="match status" value="1"/>
</dbReference>
<evidence type="ECO:0000256" key="7">
    <source>
        <dbReference type="ARBA" id="ARBA00022842"/>
    </source>
</evidence>
<dbReference type="InterPro" id="IPR018109">
    <property type="entry name" value="Folylpolyglutamate_synth_CS"/>
</dbReference>
<dbReference type="PROSITE" id="PS01011">
    <property type="entry name" value="FOLYLPOLYGLU_SYNT_1"/>
    <property type="match status" value="1"/>
</dbReference>
<dbReference type="PANTHER" id="PTHR11136">
    <property type="entry name" value="FOLYLPOLYGLUTAMATE SYNTHASE-RELATED"/>
    <property type="match status" value="1"/>
</dbReference>
<dbReference type="Proteomes" id="UP001596410">
    <property type="component" value="Unassembled WGS sequence"/>
</dbReference>
<dbReference type="InterPro" id="IPR001645">
    <property type="entry name" value="Folylpolyglutamate_synth"/>
</dbReference>
<dbReference type="NCBIfam" id="TIGR01499">
    <property type="entry name" value="folC"/>
    <property type="match status" value="1"/>
</dbReference>
<keyword evidence="4" id="KW-0479">Metal-binding</keyword>
<dbReference type="InterPro" id="IPR013221">
    <property type="entry name" value="Mur_ligase_cen"/>
</dbReference>
<dbReference type="GO" id="GO:0016874">
    <property type="term" value="F:ligase activity"/>
    <property type="evidence" value="ECO:0007669"/>
    <property type="project" value="UniProtKB-KW"/>
</dbReference>